<reference evidence="5 6" key="1">
    <citation type="submission" date="2024-01" db="EMBL/GenBank/DDBJ databases">
        <title>A draft genome for a cacao thread blight-causing isolate of Paramarasmius palmivorus.</title>
        <authorList>
            <person name="Baruah I.K."/>
            <person name="Bukari Y."/>
            <person name="Amoako-Attah I."/>
            <person name="Meinhardt L.W."/>
            <person name="Bailey B.A."/>
            <person name="Cohen S.P."/>
        </authorList>
    </citation>
    <scope>NUCLEOTIDE SEQUENCE [LARGE SCALE GENOMIC DNA]</scope>
    <source>
        <strain evidence="5 6">GH-12</strain>
    </source>
</reference>
<evidence type="ECO:0000256" key="2">
    <source>
        <dbReference type="RuleBase" id="RU361163"/>
    </source>
</evidence>
<dbReference type="Pfam" id="PF03171">
    <property type="entry name" value="2OG-FeII_Oxy"/>
    <property type="match status" value="1"/>
</dbReference>
<keyword evidence="2" id="KW-0624">Polysaccharide degradation</keyword>
<comment type="caution">
    <text evidence="5">The sequence shown here is derived from an EMBL/GenBank/DDBJ whole genome shotgun (WGS) entry which is preliminary data.</text>
</comment>
<dbReference type="PRINTS" id="PR00682">
    <property type="entry name" value="IPNSYNTHASE"/>
</dbReference>
<dbReference type="GO" id="GO:0000272">
    <property type="term" value="P:polysaccharide catabolic process"/>
    <property type="evidence" value="ECO:0007669"/>
    <property type="project" value="UniProtKB-KW"/>
</dbReference>
<evidence type="ECO:0000256" key="1">
    <source>
        <dbReference type="ARBA" id="ARBA00005519"/>
    </source>
</evidence>
<name>A0AAW0CA20_9AGAR</name>
<protein>
    <recommendedName>
        <fullName evidence="4">Fe2OG dioxygenase domain-containing protein</fullName>
    </recommendedName>
</protein>
<dbReference type="AlphaFoldDB" id="A0AAW0CA20"/>
<keyword evidence="2" id="KW-0119">Carbohydrate metabolism</keyword>
<feature type="chain" id="PRO_5043317556" description="Fe2OG dioxygenase domain-containing protein" evidence="3">
    <location>
        <begin position="28"/>
        <end position="562"/>
    </location>
</feature>
<evidence type="ECO:0000313" key="5">
    <source>
        <dbReference type="EMBL" id="KAK7036447.1"/>
    </source>
</evidence>
<dbReference type="Gene3D" id="2.60.120.330">
    <property type="entry name" value="B-lactam Antibiotic, Isopenicillin N Synthase, Chain"/>
    <property type="match status" value="1"/>
</dbReference>
<dbReference type="SUPFAM" id="SSF49899">
    <property type="entry name" value="Concanavalin A-like lectins/glucanases"/>
    <property type="match status" value="1"/>
</dbReference>
<dbReference type="SUPFAM" id="SSF51197">
    <property type="entry name" value="Clavaminate synthase-like"/>
    <property type="match status" value="1"/>
</dbReference>
<feature type="signal peptide" evidence="3">
    <location>
        <begin position="1"/>
        <end position="27"/>
    </location>
</feature>
<dbReference type="InterPro" id="IPR013320">
    <property type="entry name" value="ConA-like_dom_sf"/>
</dbReference>
<dbReference type="InterPro" id="IPR027443">
    <property type="entry name" value="IPNS-like_sf"/>
</dbReference>
<dbReference type="Proteomes" id="UP001383192">
    <property type="component" value="Unassembled WGS sequence"/>
</dbReference>
<dbReference type="InterPro" id="IPR026992">
    <property type="entry name" value="DIOX_N"/>
</dbReference>
<dbReference type="GO" id="GO:0008810">
    <property type="term" value="F:cellulase activity"/>
    <property type="evidence" value="ECO:0007669"/>
    <property type="project" value="InterPro"/>
</dbReference>
<dbReference type="Gene3D" id="2.60.120.180">
    <property type="match status" value="1"/>
</dbReference>
<evidence type="ECO:0000256" key="3">
    <source>
        <dbReference type="SAM" id="SignalP"/>
    </source>
</evidence>
<dbReference type="InterPro" id="IPR013319">
    <property type="entry name" value="GH11/12"/>
</dbReference>
<sequence length="562" mass="62722">MLNDKSSEIMVFATAITLFSLAALSAGQTLSGPFDCAPAGNYNLCQNLWGRTSGVGSQSSTLVSTDGNAVSWTTNYTWANGPNAVKSYANVESTVAKGVQLQDVVSAPTTWSWTYETRSEGIRADVAYDIWTGVPPTGTPASANSSFEIMIWLSGVGGIQPVGSPVTTGISLAGHTWDLWRGPNSNWEVLSFVAKDGEIEDFNVDLNDFFVDYAELPIIDLAQARTNPEARAALAEQVRDAMTHQGFFYAINHGYTVEQMERIFNIANVPFEQVPLEEKKQYEGTMKVTGSYQGYKLREYWHIDGGVRDQIEIYNINRDVTKRGHPQTLRPFLPEIEAFARQNQYNVLHPILRLLALGLEIPEDTFVNMHNFSAAGETYVRFMKYYPRAQEDESKAKNVWLKGHTDFGTITILYSQPVAALQIQTHDGKWKWVKHIENALVINAGDAMEFLSGGFYRATIHRVVQPPPDQRQATRLGVFYFCMSDDDVKLSPAAAPAILDSPVLRRAGIKRRFEDKDAPTMEMWRKGRTAAYGQTDLKISQKTGEENVEEEVINGVVVKHYN</sequence>
<dbReference type="InterPro" id="IPR044861">
    <property type="entry name" value="IPNS-like_FE2OG_OXY"/>
</dbReference>
<dbReference type="PROSITE" id="PS51471">
    <property type="entry name" value="FE2OG_OXY"/>
    <property type="match status" value="1"/>
</dbReference>
<evidence type="ECO:0000313" key="6">
    <source>
        <dbReference type="Proteomes" id="UP001383192"/>
    </source>
</evidence>
<dbReference type="Pfam" id="PF14226">
    <property type="entry name" value="DIOX_N"/>
    <property type="match status" value="1"/>
</dbReference>
<keyword evidence="3" id="KW-0732">Signal</keyword>
<feature type="domain" description="Fe2OG dioxygenase" evidence="4">
    <location>
        <begin position="376"/>
        <end position="484"/>
    </location>
</feature>
<comment type="similarity">
    <text evidence="1 2">Belongs to the glycosyl hydrolase 12 (cellulase H) family.</text>
</comment>
<dbReference type="PANTHER" id="PTHR34002:SF9">
    <property type="entry name" value="XYLOGLUCAN-SPECIFIC ENDO-BETA-1,4-GLUCANASE A"/>
    <property type="match status" value="1"/>
</dbReference>
<keyword evidence="2" id="KW-0378">Hydrolase</keyword>
<dbReference type="PANTHER" id="PTHR34002">
    <property type="entry name" value="BLR1656 PROTEIN"/>
    <property type="match status" value="1"/>
</dbReference>
<dbReference type="Pfam" id="PF01670">
    <property type="entry name" value="Glyco_hydro_12"/>
    <property type="match status" value="1"/>
</dbReference>
<keyword evidence="2" id="KW-0326">Glycosidase</keyword>
<proteinExistence type="inferred from homology"/>
<organism evidence="5 6">
    <name type="scientific">Paramarasmius palmivorus</name>
    <dbReference type="NCBI Taxonomy" id="297713"/>
    <lineage>
        <taxon>Eukaryota</taxon>
        <taxon>Fungi</taxon>
        <taxon>Dikarya</taxon>
        <taxon>Basidiomycota</taxon>
        <taxon>Agaricomycotina</taxon>
        <taxon>Agaricomycetes</taxon>
        <taxon>Agaricomycetidae</taxon>
        <taxon>Agaricales</taxon>
        <taxon>Marasmiineae</taxon>
        <taxon>Marasmiaceae</taxon>
        <taxon>Paramarasmius</taxon>
    </lineage>
</organism>
<dbReference type="EMBL" id="JAYKXP010000051">
    <property type="protein sequence ID" value="KAK7036447.1"/>
    <property type="molecule type" value="Genomic_DNA"/>
</dbReference>
<evidence type="ECO:0000259" key="4">
    <source>
        <dbReference type="PROSITE" id="PS51471"/>
    </source>
</evidence>
<gene>
    <name evidence="5" type="ORF">VNI00_011644</name>
</gene>
<keyword evidence="6" id="KW-1185">Reference proteome</keyword>
<dbReference type="InterPro" id="IPR005123">
    <property type="entry name" value="Oxoglu/Fe-dep_dioxygenase_dom"/>
</dbReference>
<dbReference type="InterPro" id="IPR002594">
    <property type="entry name" value="GH12"/>
</dbReference>
<accession>A0AAW0CA20</accession>